<dbReference type="OrthoDB" id="9799672at2"/>
<gene>
    <name evidence="4" type="ORF">FTW19_03450</name>
</gene>
<dbReference type="PROSITE" id="PS51682">
    <property type="entry name" value="SAM_OMT_I"/>
    <property type="match status" value="1"/>
</dbReference>
<keyword evidence="2 4" id="KW-0808">Transferase</keyword>
<dbReference type="GO" id="GO:0008171">
    <property type="term" value="F:O-methyltransferase activity"/>
    <property type="evidence" value="ECO:0007669"/>
    <property type="project" value="InterPro"/>
</dbReference>
<evidence type="ECO:0000313" key="4">
    <source>
        <dbReference type="EMBL" id="QEE27154.1"/>
    </source>
</evidence>
<dbReference type="Gene3D" id="3.40.50.150">
    <property type="entry name" value="Vaccinia Virus protein VP39"/>
    <property type="match status" value="1"/>
</dbReference>
<dbReference type="AlphaFoldDB" id="A0A5B9E6C9"/>
<evidence type="ECO:0000256" key="3">
    <source>
        <dbReference type="ARBA" id="ARBA00022691"/>
    </source>
</evidence>
<sequence>MNPSTLSVLQRMEAEGAENDNRESEHARKWLNLEPETGSLLSVLLRLSRVHDVLEIGTSTGYSTICIASVLQEQGGRVTTIERDPVKQARAQANVAEADLSDYVDWRLGEATDIVAALFGPYDCVFFDADRVSAPAQLNLLLPKLSRPALLLTDNALSHPEQIQDYLRRVDELPGVIHIVIPIGKGLSVAHLP</sequence>
<evidence type="ECO:0000256" key="1">
    <source>
        <dbReference type="ARBA" id="ARBA00022603"/>
    </source>
</evidence>
<name>A0A5B9E6C9_9BACT</name>
<dbReference type="PANTHER" id="PTHR43167:SF1">
    <property type="entry name" value="PUTATIVE (AFU_ORTHOLOGUE AFUA_6G01830)-RELATED"/>
    <property type="match status" value="1"/>
</dbReference>
<dbReference type="InterPro" id="IPR029063">
    <property type="entry name" value="SAM-dependent_MTases_sf"/>
</dbReference>
<dbReference type="RefSeq" id="WP_147646348.1">
    <property type="nucleotide sequence ID" value="NZ_CP042806.1"/>
</dbReference>
<keyword evidence="3" id="KW-0949">S-adenosyl-L-methionine</keyword>
<keyword evidence="1 4" id="KW-0489">Methyltransferase</keyword>
<evidence type="ECO:0000256" key="2">
    <source>
        <dbReference type="ARBA" id="ARBA00022679"/>
    </source>
</evidence>
<dbReference type="SUPFAM" id="SSF53335">
    <property type="entry name" value="S-adenosyl-L-methionine-dependent methyltransferases"/>
    <property type="match status" value="1"/>
</dbReference>
<organism evidence="4 5">
    <name type="scientific">Terriglobus albidus</name>
    <dbReference type="NCBI Taxonomy" id="1592106"/>
    <lineage>
        <taxon>Bacteria</taxon>
        <taxon>Pseudomonadati</taxon>
        <taxon>Acidobacteriota</taxon>
        <taxon>Terriglobia</taxon>
        <taxon>Terriglobales</taxon>
        <taxon>Acidobacteriaceae</taxon>
        <taxon>Terriglobus</taxon>
    </lineage>
</organism>
<accession>A0A5B9E6C9</accession>
<dbReference type="InterPro" id="IPR002935">
    <property type="entry name" value="SAM_O-MeTrfase"/>
</dbReference>
<dbReference type="Pfam" id="PF01596">
    <property type="entry name" value="Methyltransf_3"/>
    <property type="match status" value="1"/>
</dbReference>
<protein>
    <submittedName>
        <fullName evidence="4">Methyltransferase</fullName>
    </submittedName>
</protein>
<dbReference type="CDD" id="cd02440">
    <property type="entry name" value="AdoMet_MTases"/>
    <property type="match status" value="1"/>
</dbReference>
<dbReference type="Proteomes" id="UP000321820">
    <property type="component" value="Chromosome"/>
</dbReference>
<keyword evidence="5" id="KW-1185">Reference proteome</keyword>
<evidence type="ECO:0000313" key="5">
    <source>
        <dbReference type="Proteomes" id="UP000321820"/>
    </source>
</evidence>
<dbReference type="KEGG" id="talb:FTW19_03450"/>
<proteinExistence type="predicted"/>
<dbReference type="EMBL" id="CP042806">
    <property type="protein sequence ID" value="QEE27154.1"/>
    <property type="molecule type" value="Genomic_DNA"/>
</dbReference>
<reference evidence="4 5" key="1">
    <citation type="submission" date="2019-08" db="EMBL/GenBank/DDBJ databases">
        <title>Complete genome sequence of Terriglobus albidus strain ORNL.</title>
        <authorList>
            <person name="Podar M."/>
        </authorList>
    </citation>
    <scope>NUCLEOTIDE SEQUENCE [LARGE SCALE GENOMIC DNA]</scope>
    <source>
        <strain evidence="4 5">ORNL</strain>
    </source>
</reference>
<dbReference type="GO" id="GO:0032259">
    <property type="term" value="P:methylation"/>
    <property type="evidence" value="ECO:0007669"/>
    <property type="project" value="UniProtKB-KW"/>
</dbReference>
<dbReference type="PANTHER" id="PTHR43167">
    <property type="entry name" value="PUTATIVE (AFU_ORTHOLOGUE AFUA_6G01830)-RELATED"/>
    <property type="match status" value="1"/>
</dbReference>